<dbReference type="AlphaFoldDB" id="A0AA35JVX3"/>
<protein>
    <submittedName>
        <fullName evidence="1">Uncharacterized protein</fullName>
    </submittedName>
</protein>
<dbReference type="EMBL" id="OX395127">
    <property type="protein sequence ID" value="CAI5766264.1"/>
    <property type="molecule type" value="Genomic_DNA"/>
</dbReference>
<reference evidence="1" key="1">
    <citation type="submission" date="2022-12" db="EMBL/GenBank/DDBJ databases">
        <authorList>
            <person name="Alioto T."/>
            <person name="Alioto T."/>
            <person name="Gomez Garrido J."/>
        </authorList>
    </citation>
    <scope>NUCLEOTIDE SEQUENCE</scope>
</reference>
<organism evidence="1 2">
    <name type="scientific">Podarcis lilfordi</name>
    <name type="common">Lilford's wall lizard</name>
    <dbReference type="NCBI Taxonomy" id="74358"/>
    <lineage>
        <taxon>Eukaryota</taxon>
        <taxon>Metazoa</taxon>
        <taxon>Chordata</taxon>
        <taxon>Craniata</taxon>
        <taxon>Vertebrata</taxon>
        <taxon>Euteleostomi</taxon>
        <taxon>Lepidosauria</taxon>
        <taxon>Squamata</taxon>
        <taxon>Bifurcata</taxon>
        <taxon>Unidentata</taxon>
        <taxon>Episquamata</taxon>
        <taxon>Laterata</taxon>
        <taxon>Lacertibaenia</taxon>
        <taxon>Lacertidae</taxon>
        <taxon>Podarcis</taxon>
    </lineage>
</organism>
<keyword evidence="2" id="KW-1185">Reference proteome</keyword>
<accession>A0AA35JVX3</accession>
<name>A0AA35JVX3_9SAUR</name>
<proteinExistence type="predicted"/>
<evidence type="ECO:0000313" key="2">
    <source>
        <dbReference type="Proteomes" id="UP001178461"/>
    </source>
</evidence>
<dbReference type="Proteomes" id="UP001178461">
    <property type="component" value="Chromosome 2"/>
</dbReference>
<gene>
    <name evidence="1" type="ORF">PODLI_1B034531</name>
</gene>
<evidence type="ECO:0000313" key="1">
    <source>
        <dbReference type="EMBL" id="CAI5766264.1"/>
    </source>
</evidence>
<sequence>MSKVHSSCLTYFHIQPPLLPSVASINFICYREQITQYFLYKRAYLAIMDCTNMGAKVKSHVPCFSHFCLWPHLLLKCGPLSEKGSPYLLYREKWGAPKLDIITEQCTFLYFCCCK</sequence>